<keyword evidence="1" id="KW-0812">Transmembrane</keyword>
<dbReference type="Proteomes" id="UP000681041">
    <property type="component" value="Chromosome"/>
</dbReference>
<name>A0A8T8K7Z2_9EURY</name>
<proteinExistence type="predicted"/>
<reference evidence="2" key="1">
    <citation type="submission" date="2020-07" db="EMBL/GenBank/DDBJ databases">
        <title>Methanobacterium. sp. MethCan genome.</title>
        <authorList>
            <person name="Postec A."/>
            <person name="Quemeneur M."/>
        </authorList>
    </citation>
    <scope>NUCLEOTIDE SEQUENCE</scope>
    <source>
        <strain evidence="2">MethCAN</strain>
    </source>
</reference>
<gene>
    <name evidence="2" type="ORF">HYG87_05410</name>
</gene>
<dbReference type="KEGG" id="meme:HYG87_05410"/>
<feature type="transmembrane region" description="Helical" evidence="1">
    <location>
        <begin position="102"/>
        <end position="119"/>
    </location>
</feature>
<evidence type="ECO:0000313" key="2">
    <source>
        <dbReference type="EMBL" id="QUH23243.1"/>
    </source>
</evidence>
<protein>
    <recommendedName>
        <fullName evidence="4">Phosphate-starvation-inducible E</fullName>
    </recommendedName>
</protein>
<dbReference type="OrthoDB" id="385834at2157"/>
<organism evidence="2 3">
    <name type="scientific">Methanobacterium alkalithermotolerans</name>
    <dbReference type="NCBI Taxonomy" id="2731220"/>
    <lineage>
        <taxon>Archaea</taxon>
        <taxon>Methanobacteriati</taxon>
        <taxon>Methanobacteriota</taxon>
        <taxon>Methanomada group</taxon>
        <taxon>Methanobacteria</taxon>
        <taxon>Methanobacteriales</taxon>
        <taxon>Methanobacteriaceae</taxon>
        <taxon>Methanobacterium</taxon>
    </lineage>
</organism>
<dbReference type="AlphaFoldDB" id="A0A8T8K7Z2"/>
<sequence length="131" mass="14690">MELKKLLDLAEKFISILIIIVTCILFSISIYTLLSSIVLADAITNDLIFQLTNQFLQSALLFIIGLEIALTLVKHSFVNVIELLIFAMVRKILLASESSLDVVLVVLSIIALILVRNYIKKETLESLLRES</sequence>
<evidence type="ECO:0008006" key="4">
    <source>
        <dbReference type="Google" id="ProtNLM"/>
    </source>
</evidence>
<keyword evidence="1" id="KW-1133">Transmembrane helix</keyword>
<evidence type="ECO:0000313" key="3">
    <source>
        <dbReference type="Proteomes" id="UP000681041"/>
    </source>
</evidence>
<keyword evidence="3" id="KW-1185">Reference proteome</keyword>
<feature type="transmembrane region" description="Helical" evidence="1">
    <location>
        <begin position="54"/>
        <end position="73"/>
    </location>
</feature>
<feature type="transmembrane region" description="Helical" evidence="1">
    <location>
        <begin position="12"/>
        <end position="34"/>
    </location>
</feature>
<dbReference type="RefSeq" id="WP_211532199.1">
    <property type="nucleotide sequence ID" value="NZ_CP058560.1"/>
</dbReference>
<dbReference type="EMBL" id="CP058560">
    <property type="protein sequence ID" value="QUH23243.1"/>
    <property type="molecule type" value="Genomic_DNA"/>
</dbReference>
<dbReference type="GeneID" id="64820181"/>
<accession>A0A8T8K7Z2</accession>
<keyword evidence="1" id="KW-0472">Membrane</keyword>
<evidence type="ECO:0000256" key="1">
    <source>
        <dbReference type="SAM" id="Phobius"/>
    </source>
</evidence>